<proteinExistence type="predicted"/>
<accession>A0ACC1APC0</accession>
<reference evidence="2" key="1">
    <citation type="journal article" date="2023" name="G3 (Bethesda)">
        <title>Genome assembly and association tests identify interacting loci associated with vigor, precocity, and sex in interspecific pistachio rootstocks.</title>
        <authorList>
            <person name="Palmer W."/>
            <person name="Jacygrad E."/>
            <person name="Sagayaradj S."/>
            <person name="Cavanaugh K."/>
            <person name="Han R."/>
            <person name="Bertier L."/>
            <person name="Beede B."/>
            <person name="Kafkas S."/>
            <person name="Golino D."/>
            <person name="Preece J."/>
            <person name="Michelmore R."/>
        </authorList>
    </citation>
    <scope>NUCLEOTIDE SEQUENCE [LARGE SCALE GENOMIC DNA]</scope>
</reference>
<gene>
    <name evidence="1" type="ORF">Patl1_32913</name>
</gene>
<dbReference type="Proteomes" id="UP001164250">
    <property type="component" value="Chromosome 9"/>
</dbReference>
<sequence>MNVESFSQLPFIRPAPPSVNKEKGIRLFGKEFGGGSGGGDDYSESAETNNEDSTSLKEINENNINNINVDNSRRFECHYCCRNFPTSQALGGHQNAHKRERQHAKRAHLQSTMVHNSLSDAHIYGLMNYRLGSAPAPTMNYPSWSSNTSTTSNKPPINGSPLGLWRIPAVQSNASFNRDRSLHPLPLFASEEHHHHLHQVVVTGGSNGQGRFGYESKPNGQDHVSLDLHL</sequence>
<comment type="caution">
    <text evidence="1">The sequence shown here is derived from an EMBL/GenBank/DDBJ whole genome shotgun (WGS) entry which is preliminary data.</text>
</comment>
<evidence type="ECO:0000313" key="1">
    <source>
        <dbReference type="EMBL" id="KAJ0088516.1"/>
    </source>
</evidence>
<dbReference type="EMBL" id="CM047905">
    <property type="protein sequence ID" value="KAJ0088516.1"/>
    <property type="molecule type" value="Genomic_DNA"/>
</dbReference>
<keyword evidence="2" id="KW-1185">Reference proteome</keyword>
<protein>
    <submittedName>
        <fullName evidence="1">Uncharacterized protein</fullName>
    </submittedName>
</protein>
<evidence type="ECO:0000313" key="2">
    <source>
        <dbReference type="Proteomes" id="UP001164250"/>
    </source>
</evidence>
<name>A0ACC1APC0_9ROSI</name>
<organism evidence="1 2">
    <name type="scientific">Pistacia atlantica</name>
    <dbReference type="NCBI Taxonomy" id="434234"/>
    <lineage>
        <taxon>Eukaryota</taxon>
        <taxon>Viridiplantae</taxon>
        <taxon>Streptophyta</taxon>
        <taxon>Embryophyta</taxon>
        <taxon>Tracheophyta</taxon>
        <taxon>Spermatophyta</taxon>
        <taxon>Magnoliopsida</taxon>
        <taxon>eudicotyledons</taxon>
        <taxon>Gunneridae</taxon>
        <taxon>Pentapetalae</taxon>
        <taxon>rosids</taxon>
        <taxon>malvids</taxon>
        <taxon>Sapindales</taxon>
        <taxon>Anacardiaceae</taxon>
        <taxon>Pistacia</taxon>
    </lineage>
</organism>